<dbReference type="OrthoDB" id="1293009at2"/>
<dbReference type="InterPro" id="IPR026950">
    <property type="entry name" value="Caps_assemb_Wzi"/>
</dbReference>
<dbReference type="Pfam" id="PF14052">
    <property type="entry name" value="Caps_assemb_Wzi"/>
    <property type="match status" value="1"/>
</dbReference>
<name>A0A326RM96_9BACT</name>
<reference evidence="1 2" key="1">
    <citation type="submission" date="2018-06" db="EMBL/GenBank/DDBJ databases">
        <title>Genomic Encyclopedia of Archaeal and Bacterial Type Strains, Phase II (KMG-II): from individual species to whole genera.</title>
        <authorList>
            <person name="Goeker M."/>
        </authorList>
    </citation>
    <scope>NUCLEOTIDE SEQUENCE [LARGE SCALE GENOMIC DNA]</scope>
    <source>
        <strain evidence="1 2">T4</strain>
    </source>
</reference>
<gene>
    <name evidence="1" type="ORF">CLV31_11577</name>
</gene>
<organism evidence="1 2">
    <name type="scientific">Algoriphagus aquaeductus</name>
    <dbReference type="NCBI Taxonomy" id="475299"/>
    <lineage>
        <taxon>Bacteria</taxon>
        <taxon>Pseudomonadati</taxon>
        <taxon>Bacteroidota</taxon>
        <taxon>Cytophagia</taxon>
        <taxon>Cytophagales</taxon>
        <taxon>Cyclobacteriaceae</taxon>
        <taxon>Algoriphagus</taxon>
    </lineage>
</organism>
<sequence length="548" mass="63321">MKYFISIVFFYWTLSAYSQNNLPGFQFFEEAERRANLMDDSASLKASFLLRMPLNPLQGNFEKKIFGFKPLPILSNTLWNQNRPYGWGDLGMIPAVGLQQYVSAGFQVKASILHVRFQPEVVFAQSKPYQGFSFDFPGQVILDRYYYWNYDDSPELYSDGSLTQAWWGQSSVTLRYGAFETGLSTRSIWWGPGQWGSLTFSNTAKSFPHLTLNTTKPAKTFLGNFEGQLLIGRLENSGRNPSQNLIFDNAYFLPFNGDWRYLNALMVSYTPKWIPNASIGFARTFQQFRKDQTQDFAGYFPIFEPFQKVNLFQNDNSVIYDGLAQDQQVSFSFRYAIPKAKMEFYAEYGRRDHAFNWRDAILSPEHARAYLAGFSKLVDLPISPKKVQIRGEMIHQQESVNRYIRYMGEGGDTSWQLHYQVRSFGNFGQALGTGIGTGSNVQILEIALVDHWNKLGIIFHRLENHMDFYNRAFVTRGYTKPWIDFTVGLLFDHSWNDRFVMSTQLMHVSGINYQWQDYSKSNFGTNTSLASIHARVKLMIMLNKAQKN</sequence>
<dbReference type="Proteomes" id="UP000248917">
    <property type="component" value="Unassembled WGS sequence"/>
</dbReference>
<keyword evidence="2" id="KW-1185">Reference proteome</keyword>
<dbReference type="EMBL" id="QKTX01000015">
    <property type="protein sequence ID" value="PZV79117.1"/>
    <property type="molecule type" value="Genomic_DNA"/>
</dbReference>
<accession>A0A326RM96</accession>
<evidence type="ECO:0000313" key="1">
    <source>
        <dbReference type="EMBL" id="PZV79117.1"/>
    </source>
</evidence>
<proteinExistence type="predicted"/>
<dbReference type="InterPro" id="IPR038636">
    <property type="entry name" value="Wzi_sf"/>
</dbReference>
<dbReference type="Gene3D" id="2.40.160.130">
    <property type="entry name" value="Capsule assembly protein Wzi"/>
    <property type="match status" value="1"/>
</dbReference>
<dbReference type="AlphaFoldDB" id="A0A326RM96"/>
<comment type="caution">
    <text evidence="1">The sequence shown here is derived from an EMBL/GenBank/DDBJ whole genome shotgun (WGS) entry which is preliminary data.</text>
</comment>
<dbReference type="RefSeq" id="WP_111394382.1">
    <property type="nucleotide sequence ID" value="NZ_QKTX01000015.1"/>
</dbReference>
<protein>
    <submittedName>
        <fullName evidence="1">Capsule assembly protein Wzi</fullName>
    </submittedName>
</protein>
<evidence type="ECO:0000313" key="2">
    <source>
        <dbReference type="Proteomes" id="UP000248917"/>
    </source>
</evidence>